<protein>
    <recommendedName>
        <fullName evidence="1">Glycosyltransferase 2-like domain-containing protein</fullName>
    </recommendedName>
</protein>
<dbReference type="CDD" id="cd06433">
    <property type="entry name" value="GT_2_WfgS_like"/>
    <property type="match status" value="1"/>
</dbReference>
<dbReference type="SUPFAM" id="SSF53448">
    <property type="entry name" value="Nucleotide-diphospho-sugar transferases"/>
    <property type="match status" value="1"/>
</dbReference>
<sequence length="257" mass="29685">MHSHPSPKFSVITVTYNAEKVLEDTVQSVISQTYHHVEYIIIDGASKDGTLEIVDRYRDRIHQLVSEPDKGLYDAMNKGIALATGDYLCFLNAGDSFHEDDTLQKMVHSINGNELPDILYGETALVDAERHFLRMRRLSAPETLNWKSFKQGMLVCHQAFFPRHTLIEPYDLQYRFSADFDWCIHIMKKARTFHNTHLILIDYLAEGMTTQNHKASLLERFRIMIRHYGLLSTLAHHAWFVVRSFSRNSATPSDAPF</sequence>
<comment type="caution">
    <text evidence="2">The sequence shown here is derived from an EMBL/GenBank/DDBJ whole genome shotgun (WGS) entry which is preliminary data.</text>
</comment>
<dbReference type="GO" id="GO:0016758">
    <property type="term" value="F:hexosyltransferase activity"/>
    <property type="evidence" value="ECO:0007669"/>
    <property type="project" value="UniProtKB-ARBA"/>
</dbReference>
<dbReference type="AlphaFoldDB" id="A0A0E2AJD9"/>
<dbReference type="Proteomes" id="UP000003879">
    <property type="component" value="Unassembled WGS sequence"/>
</dbReference>
<accession>A0A0E2AJD9</accession>
<dbReference type="Gene3D" id="3.90.550.10">
    <property type="entry name" value="Spore Coat Polysaccharide Biosynthesis Protein SpsA, Chain A"/>
    <property type="match status" value="1"/>
</dbReference>
<organism evidence="2 3">
    <name type="scientific">Bacteroides fragilis CL07T12C05</name>
    <dbReference type="NCBI Taxonomy" id="997883"/>
    <lineage>
        <taxon>Bacteria</taxon>
        <taxon>Pseudomonadati</taxon>
        <taxon>Bacteroidota</taxon>
        <taxon>Bacteroidia</taxon>
        <taxon>Bacteroidales</taxon>
        <taxon>Bacteroidaceae</taxon>
        <taxon>Bacteroides</taxon>
    </lineage>
</organism>
<dbReference type="HOGENOM" id="CLU_025996_21_1_10"/>
<dbReference type="PANTHER" id="PTHR22916:SF3">
    <property type="entry name" value="UDP-GLCNAC:BETAGAL BETA-1,3-N-ACETYLGLUCOSAMINYLTRANSFERASE-LIKE PROTEIN 1"/>
    <property type="match status" value="1"/>
</dbReference>
<proteinExistence type="predicted"/>
<dbReference type="PANTHER" id="PTHR22916">
    <property type="entry name" value="GLYCOSYLTRANSFERASE"/>
    <property type="match status" value="1"/>
</dbReference>
<dbReference type="InterPro" id="IPR001173">
    <property type="entry name" value="Glyco_trans_2-like"/>
</dbReference>
<feature type="domain" description="Glycosyltransferase 2-like" evidence="1">
    <location>
        <begin position="10"/>
        <end position="161"/>
    </location>
</feature>
<dbReference type="EMBL" id="AGXN01000023">
    <property type="protein sequence ID" value="EIY90038.1"/>
    <property type="molecule type" value="Genomic_DNA"/>
</dbReference>
<evidence type="ECO:0000313" key="3">
    <source>
        <dbReference type="Proteomes" id="UP000003879"/>
    </source>
</evidence>
<dbReference type="RefSeq" id="WP_005797193.1">
    <property type="nucleotide sequence ID" value="NZ_JH724218.1"/>
</dbReference>
<dbReference type="Pfam" id="PF00535">
    <property type="entry name" value="Glycos_transf_2"/>
    <property type="match status" value="1"/>
</dbReference>
<gene>
    <name evidence="2" type="ORF">HMPREF1056_04045</name>
</gene>
<reference evidence="2 3" key="1">
    <citation type="submission" date="2012-02" db="EMBL/GenBank/DDBJ databases">
        <title>The Genome Sequence of Bacteroides fragilis CL07T12C05.</title>
        <authorList>
            <consortium name="The Broad Institute Genome Sequencing Platform"/>
            <person name="Earl A."/>
            <person name="Ward D."/>
            <person name="Feldgarden M."/>
            <person name="Gevers D."/>
            <person name="Zitomersky N.L."/>
            <person name="Coyne M.J."/>
            <person name="Comstock L.E."/>
            <person name="Young S.K."/>
            <person name="Zeng Q."/>
            <person name="Gargeya S."/>
            <person name="Fitzgerald M."/>
            <person name="Haas B."/>
            <person name="Abouelleil A."/>
            <person name="Alvarado L."/>
            <person name="Arachchi H.M."/>
            <person name="Berlin A."/>
            <person name="Chapman S.B."/>
            <person name="Gearin G."/>
            <person name="Goldberg J."/>
            <person name="Griggs A."/>
            <person name="Gujja S."/>
            <person name="Hansen M."/>
            <person name="Heiman D."/>
            <person name="Howarth C."/>
            <person name="Larimer J."/>
            <person name="Lui A."/>
            <person name="MacDonald P.J.P."/>
            <person name="McCowen C."/>
            <person name="Montmayeur A."/>
            <person name="Murphy C."/>
            <person name="Neiman D."/>
            <person name="Pearson M."/>
            <person name="Priest M."/>
            <person name="Roberts A."/>
            <person name="Saif S."/>
            <person name="Shea T."/>
            <person name="Sisk P."/>
            <person name="Stolte C."/>
            <person name="Sykes S."/>
            <person name="Wortman J."/>
            <person name="Nusbaum C."/>
            <person name="Birren B."/>
        </authorList>
    </citation>
    <scope>NUCLEOTIDE SEQUENCE [LARGE SCALE GENOMIC DNA]</scope>
    <source>
        <strain evidence="2 3">CL07T12C05</strain>
    </source>
</reference>
<dbReference type="InterPro" id="IPR029044">
    <property type="entry name" value="Nucleotide-diphossugar_trans"/>
</dbReference>
<name>A0A0E2AJD9_BACFG</name>
<evidence type="ECO:0000313" key="2">
    <source>
        <dbReference type="EMBL" id="EIY90038.1"/>
    </source>
</evidence>
<evidence type="ECO:0000259" key="1">
    <source>
        <dbReference type="Pfam" id="PF00535"/>
    </source>
</evidence>